<comment type="subcellular location">
    <subcellularLocation>
        <location evidence="1">Endosome</location>
    </subcellularLocation>
</comment>
<dbReference type="GO" id="GO:0006623">
    <property type="term" value="P:protein targeting to vacuole"/>
    <property type="evidence" value="ECO:0007669"/>
    <property type="project" value="TreeGrafter"/>
</dbReference>
<name>A0A316VM28_9BASI</name>
<dbReference type="GO" id="GO:0043162">
    <property type="term" value="P:ubiquitin-dependent protein catabolic process via the multivesicular body sorting pathway"/>
    <property type="evidence" value="ECO:0007669"/>
    <property type="project" value="TreeGrafter"/>
</dbReference>
<evidence type="ECO:0000256" key="1">
    <source>
        <dbReference type="ARBA" id="ARBA00004177"/>
    </source>
</evidence>
<comment type="similarity">
    <text evidence="2">Belongs to the VPS37 family.</text>
</comment>
<proteinExistence type="inferred from homology"/>
<dbReference type="GeneID" id="37018718"/>
<dbReference type="Gene3D" id="1.10.287.660">
    <property type="entry name" value="Helix hairpin bin"/>
    <property type="match status" value="1"/>
</dbReference>
<gene>
    <name evidence="9" type="ORF">FA14DRAFT_131721</name>
</gene>
<keyword evidence="10" id="KW-1185">Reference proteome</keyword>
<keyword evidence="4" id="KW-0967">Endosome</keyword>
<evidence type="ECO:0000256" key="6">
    <source>
        <dbReference type="PROSITE-ProRule" id="PRU00646"/>
    </source>
</evidence>
<reference evidence="9 10" key="1">
    <citation type="journal article" date="2018" name="Mol. Biol. Evol.">
        <title>Broad Genomic Sampling Reveals a Smut Pathogenic Ancestry of the Fungal Clade Ustilaginomycotina.</title>
        <authorList>
            <person name="Kijpornyongpan T."/>
            <person name="Mondo S.J."/>
            <person name="Barry K."/>
            <person name="Sandor L."/>
            <person name="Lee J."/>
            <person name="Lipzen A."/>
            <person name="Pangilinan J."/>
            <person name="LaButti K."/>
            <person name="Hainaut M."/>
            <person name="Henrissat B."/>
            <person name="Grigoriev I.V."/>
            <person name="Spatafora J.W."/>
            <person name="Aime M.C."/>
        </authorList>
    </citation>
    <scope>NUCLEOTIDE SEQUENCE [LARGE SCALE GENOMIC DNA]</scope>
    <source>
        <strain evidence="9 10">MCA 3882</strain>
    </source>
</reference>
<feature type="coiled-coil region" evidence="7">
    <location>
        <begin position="67"/>
        <end position="115"/>
    </location>
</feature>
<protein>
    <recommendedName>
        <fullName evidence="8">VPS37 C-terminal domain-containing protein</fullName>
    </recommendedName>
</protein>
<dbReference type="STRING" id="1280837.A0A316VM28"/>
<accession>A0A316VM28</accession>
<evidence type="ECO:0000256" key="3">
    <source>
        <dbReference type="ARBA" id="ARBA00022448"/>
    </source>
</evidence>
<dbReference type="PANTHER" id="PTHR13678:SF2">
    <property type="entry name" value="VACUOLAR PROTEIN SORTING-ASSOCIATED PROTEIN 37A"/>
    <property type="match status" value="1"/>
</dbReference>
<dbReference type="InterPro" id="IPR009851">
    <property type="entry name" value="Mod_r"/>
</dbReference>
<keyword evidence="7" id="KW-0175">Coiled coil</keyword>
<dbReference type="EMBL" id="KZ819602">
    <property type="protein sequence ID" value="PWN38370.1"/>
    <property type="molecule type" value="Genomic_DNA"/>
</dbReference>
<organism evidence="9 10">
    <name type="scientific">Meira miltonrushii</name>
    <dbReference type="NCBI Taxonomy" id="1280837"/>
    <lineage>
        <taxon>Eukaryota</taxon>
        <taxon>Fungi</taxon>
        <taxon>Dikarya</taxon>
        <taxon>Basidiomycota</taxon>
        <taxon>Ustilaginomycotina</taxon>
        <taxon>Exobasidiomycetes</taxon>
        <taxon>Exobasidiales</taxon>
        <taxon>Brachybasidiaceae</taxon>
        <taxon>Meira</taxon>
    </lineage>
</organism>
<feature type="domain" description="VPS37 C-terminal" evidence="8">
    <location>
        <begin position="113"/>
        <end position="212"/>
    </location>
</feature>
<evidence type="ECO:0000256" key="7">
    <source>
        <dbReference type="SAM" id="Coils"/>
    </source>
</evidence>
<evidence type="ECO:0000313" key="9">
    <source>
        <dbReference type="EMBL" id="PWN38370.1"/>
    </source>
</evidence>
<evidence type="ECO:0000256" key="2">
    <source>
        <dbReference type="ARBA" id="ARBA00007617"/>
    </source>
</evidence>
<evidence type="ECO:0000256" key="4">
    <source>
        <dbReference type="ARBA" id="ARBA00022753"/>
    </source>
</evidence>
<dbReference type="PROSITE" id="PS51314">
    <property type="entry name" value="VPS37_C"/>
    <property type="match status" value="1"/>
</dbReference>
<evidence type="ECO:0000313" key="10">
    <source>
        <dbReference type="Proteomes" id="UP000245771"/>
    </source>
</evidence>
<evidence type="ECO:0000259" key="8">
    <source>
        <dbReference type="PROSITE" id="PS51314"/>
    </source>
</evidence>
<dbReference type="GO" id="GO:0006612">
    <property type="term" value="P:protein targeting to membrane"/>
    <property type="evidence" value="ECO:0007669"/>
    <property type="project" value="TreeGrafter"/>
</dbReference>
<dbReference type="AlphaFoldDB" id="A0A316VM28"/>
<dbReference type="InterPro" id="IPR029012">
    <property type="entry name" value="Helix_hairpin_bin_sf"/>
</dbReference>
<keyword evidence="5 6" id="KW-0653">Protein transport</keyword>
<dbReference type="Proteomes" id="UP000245771">
    <property type="component" value="Unassembled WGS sequence"/>
</dbReference>
<evidence type="ECO:0000256" key="5">
    <source>
        <dbReference type="ARBA" id="ARBA00022927"/>
    </source>
</evidence>
<dbReference type="InParanoid" id="A0A316VM28"/>
<keyword evidence="3 6" id="KW-0813">Transport</keyword>
<dbReference type="GO" id="GO:0000813">
    <property type="term" value="C:ESCRT I complex"/>
    <property type="evidence" value="ECO:0007669"/>
    <property type="project" value="UniProtKB-ARBA"/>
</dbReference>
<dbReference type="RefSeq" id="XP_025358672.1">
    <property type="nucleotide sequence ID" value="XM_025496937.1"/>
</dbReference>
<dbReference type="Pfam" id="PF07200">
    <property type="entry name" value="Mod_r"/>
    <property type="match status" value="1"/>
</dbReference>
<dbReference type="OrthoDB" id="10260857at2759"/>
<dbReference type="PANTHER" id="PTHR13678">
    <property type="entry name" value="VACUOLAR PROTEIN SORTING-ASSOCIATED PROTEIN 37"/>
    <property type="match status" value="1"/>
</dbReference>
<sequence>MASSGIQTPLTQEYPAIATMSRQEIESLLAGYNPNRSDPPWYLQQATPTMPAEETGFEAFIESQPQIQQLRQESQRLLKQNEEKASRNMTMQPGLEALRNETQQLYDRARKYEQEWPLLDNQMKEAYKRFSPSTLLFTLTQSAGKLHDQSESLASAFAEGLPLESGAATPTGRDADGDATFVRRYRALRTTYHRRNLMADRWARGTITWRDD</sequence>